<evidence type="ECO:0000313" key="2">
    <source>
        <dbReference type="Proteomes" id="UP000239757"/>
    </source>
</evidence>
<dbReference type="EMBL" id="KZ662793">
    <property type="protein sequence ID" value="PPS19036.1"/>
    <property type="molecule type" value="Genomic_DNA"/>
</dbReference>
<gene>
    <name evidence="1" type="ORF">GOBAR_AA01529</name>
</gene>
<sequence>MEMDSRWLVFYGYHIQGFMPCCYTIYGKRLAAKLANQVPQQVLALHEGGLAWLLLAKLLDSFFSGSIWSGFQGICKIWWPQRCMKCAMGGMIREVSGGRVINFSMSVGVSSIFNVEDKGFQYVETENDNALLVKLVRSEGPGITFLKCTAETHSKGAQQCGIPAFQSWIIRTKQALHFQVTLTLGGSLVGC</sequence>
<accession>A0A2P5YTX7</accession>
<protein>
    <submittedName>
        <fullName evidence="1">Uncharacterized protein</fullName>
    </submittedName>
</protein>
<proteinExistence type="predicted"/>
<evidence type="ECO:0000313" key="1">
    <source>
        <dbReference type="EMBL" id="PPS19036.1"/>
    </source>
</evidence>
<name>A0A2P5YTX7_GOSBA</name>
<organism evidence="1 2">
    <name type="scientific">Gossypium barbadense</name>
    <name type="common">Sea Island cotton</name>
    <name type="synonym">Hibiscus barbadensis</name>
    <dbReference type="NCBI Taxonomy" id="3634"/>
    <lineage>
        <taxon>Eukaryota</taxon>
        <taxon>Viridiplantae</taxon>
        <taxon>Streptophyta</taxon>
        <taxon>Embryophyta</taxon>
        <taxon>Tracheophyta</taxon>
        <taxon>Spermatophyta</taxon>
        <taxon>Magnoliopsida</taxon>
        <taxon>eudicotyledons</taxon>
        <taxon>Gunneridae</taxon>
        <taxon>Pentapetalae</taxon>
        <taxon>rosids</taxon>
        <taxon>malvids</taxon>
        <taxon>Malvales</taxon>
        <taxon>Malvaceae</taxon>
        <taxon>Malvoideae</taxon>
        <taxon>Gossypium</taxon>
    </lineage>
</organism>
<dbReference type="AlphaFoldDB" id="A0A2P5YTX7"/>
<reference evidence="1 2" key="1">
    <citation type="submission" date="2015-01" db="EMBL/GenBank/DDBJ databases">
        <title>Genome of allotetraploid Gossypium barbadense reveals genomic plasticity and fiber elongation in cotton evolution.</title>
        <authorList>
            <person name="Chen X."/>
            <person name="Liu X."/>
            <person name="Zhao B."/>
            <person name="Zheng H."/>
            <person name="Hu Y."/>
            <person name="Lu G."/>
            <person name="Yang C."/>
            <person name="Chen J."/>
            <person name="Shan C."/>
            <person name="Zhang L."/>
            <person name="Zhou Y."/>
            <person name="Wang L."/>
            <person name="Guo W."/>
            <person name="Bai Y."/>
            <person name="Ruan J."/>
            <person name="Shangguan X."/>
            <person name="Mao Y."/>
            <person name="Jiang J."/>
            <person name="Zhu Y."/>
            <person name="Lei J."/>
            <person name="Kang H."/>
            <person name="Chen S."/>
            <person name="He X."/>
            <person name="Wang R."/>
            <person name="Wang Y."/>
            <person name="Chen J."/>
            <person name="Wang L."/>
            <person name="Yu S."/>
            <person name="Wang B."/>
            <person name="Wei J."/>
            <person name="Song S."/>
            <person name="Lu X."/>
            <person name="Gao Z."/>
            <person name="Gu W."/>
            <person name="Deng X."/>
            <person name="Ma D."/>
            <person name="Wang S."/>
            <person name="Liang W."/>
            <person name="Fang L."/>
            <person name="Cai C."/>
            <person name="Zhu X."/>
            <person name="Zhou B."/>
            <person name="Zhang Y."/>
            <person name="Chen Z."/>
            <person name="Xu S."/>
            <person name="Zhu R."/>
            <person name="Wang S."/>
            <person name="Zhang T."/>
            <person name="Zhao G."/>
        </authorList>
    </citation>
    <scope>NUCLEOTIDE SEQUENCE [LARGE SCALE GENOMIC DNA]</scope>
    <source>
        <strain evidence="2">cv. Xinhai21</strain>
        <tissue evidence="1">Leaf</tissue>
    </source>
</reference>
<dbReference type="Proteomes" id="UP000239757">
    <property type="component" value="Unassembled WGS sequence"/>
</dbReference>